<dbReference type="OrthoDB" id="5652426at2"/>
<dbReference type="RefSeq" id="WP_028372369.1">
    <property type="nucleotide sequence ID" value="NZ_CAAAJD010000002.1"/>
</dbReference>
<evidence type="ECO:0000313" key="1">
    <source>
        <dbReference type="EMBL" id="KTD20888.1"/>
    </source>
</evidence>
<organism evidence="1 2">
    <name type="scientific">Legionella lansingensis</name>
    <dbReference type="NCBI Taxonomy" id="45067"/>
    <lineage>
        <taxon>Bacteria</taxon>
        <taxon>Pseudomonadati</taxon>
        <taxon>Pseudomonadota</taxon>
        <taxon>Gammaproteobacteria</taxon>
        <taxon>Legionellales</taxon>
        <taxon>Legionellaceae</taxon>
        <taxon>Legionella</taxon>
    </lineage>
</organism>
<dbReference type="PATRIC" id="fig|45067.4.peg.1696"/>
<dbReference type="eggNOG" id="ENOG5031E33">
    <property type="taxonomic scope" value="Bacteria"/>
</dbReference>
<accession>A0A0W0VLE2</accession>
<comment type="caution">
    <text evidence="1">The sequence shown here is derived from an EMBL/GenBank/DDBJ whole genome shotgun (WGS) entry which is preliminary data.</text>
</comment>
<keyword evidence="2" id="KW-1185">Reference proteome</keyword>
<reference evidence="1 2" key="1">
    <citation type="submission" date="2015-11" db="EMBL/GenBank/DDBJ databases">
        <title>Genomic analysis of 38 Legionella species identifies large and diverse effector repertoires.</title>
        <authorList>
            <person name="Burstein D."/>
            <person name="Amaro F."/>
            <person name="Zusman T."/>
            <person name="Lifshitz Z."/>
            <person name="Cohen O."/>
            <person name="Gilbert J.A."/>
            <person name="Pupko T."/>
            <person name="Shuman H.A."/>
            <person name="Segal G."/>
        </authorList>
    </citation>
    <scope>NUCLEOTIDE SEQUENCE [LARGE SCALE GENOMIC DNA]</scope>
    <source>
        <strain evidence="1 2">ATCC 49751</strain>
    </source>
</reference>
<gene>
    <name evidence="1" type="ORF">Llan_1618</name>
</gene>
<dbReference type="Proteomes" id="UP000054869">
    <property type="component" value="Unassembled WGS sequence"/>
</dbReference>
<sequence>MDDKELQALQEKINKSMEQITKQAKHYAEAITKIRKLIEEYFFTIVSSETQKSRVGSEGFYPDQISQLKYCLPDVQNLIEIAQKIARDSTPSLAAALDTHVFESGLPLIRHKNGYALTEGGPSNLKESKVMEQFIYALNLYRLTLSIFDGYHQIADHYCLDTEPHQTQLEAAKHLAQELTKPENPDSILVSWQKVKQIKHALNRLVQEIQQFTLDLQERIEREKETLNDLLKGGAFLLQEGYKKFPNTSKLLWVLADQEWQSLLKNIANEIFWGKYSSNAYANTLTINLEFSDWLKPIDEFQSMVTEQLPILKKELLKRAYTINNESITNLRIEAACKDISLIEAPAQGFFGSKTSVYAELLSLLRGDVIPRGLLTSGNTEEDTQTLSS</sequence>
<name>A0A0W0VLE2_9GAMM</name>
<protein>
    <submittedName>
        <fullName evidence="1">Coiled-coil protein</fullName>
    </submittedName>
</protein>
<dbReference type="AlphaFoldDB" id="A0A0W0VLE2"/>
<dbReference type="EMBL" id="LNYI01000033">
    <property type="protein sequence ID" value="KTD20888.1"/>
    <property type="molecule type" value="Genomic_DNA"/>
</dbReference>
<proteinExistence type="predicted"/>
<evidence type="ECO:0000313" key="2">
    <source>
        <dbReference type="Proteomes" id="UP000054869"/>
    </source>
</evidence>
<dbReference type="STRING" id="45067.Llan_1618"/>